<protein>
    <submittedName>
        <fullName evidence="6">Sphingosine kinase 1</fullName>
    </submittedName>
</protein>
<dbReference type="GO" id="GO:0005737">
    <property type="term" value="C:cytoplasm"/>
    <property type="evidence" value="ECO:0007669"/>
    <property type="project" value="TreeGrafter"/>
</dbReference>
<dbReference type="OrthoDB" id="3853857at2759"/>
<evidence type="ECO:0000256" key="4">
    <source>
        <dbReference type="ARBA" id="ARBA00022840"/>
    </source>
</evidence>
<keyword evidence="2" id="KW-0547">Nucleotide-binding</keyword>
<dbReference type="InterPro" id="IPR001206">
    <property type="entry name" value="Diacylglycerol_kinase_cat_dom"/>
</dbReference>
<dbReference type="InterPro" id="IPR045540">
    <property type="entry name" value="YegS/DAGK_C"/>
</dbReference>
<dbReference type="Proteomes" id="UP000192578">
    <property type="component" value="Unassembled WGS sequence"/>
</dbReference>
<keyword evidence="1" id="KW-0808">Transferase</keyword>
<evidence type="ECO:0000256" key="2">
    <source>
        <dbReference type="ARBA" id="ARBA00022741"/>
    </source>
</evidence>
<evidence type="ECO:0000313" key="7">
    <source>
        <dbReference type="Proteomes" id="UP000192578"/>
    </source>
</evidence>
<dbReference type="SUPFAM" id="SSF111331">
    <property type="entry name" value="NAD kinase/diacylglycerol kinase-like"/>
    <property type="match status" value="1"/>
</dbReference>
<dbReference type="PROSITE" id="PS50146">
    <property type="entry name" value="DAGK"/>
    <property type="match status" value="1"/>
</dbReference>
<accession>A0A9X6RKV3</accession>
<sequence>MEHRNPVSATSETSEAILCGNFSLSGSRKLHEVLLLTACIKYLPLGARTSKTKVIPLDDVIGVQCMKGSTNADTKAYLTLYLYPRGRSLTGSPTAVRHRSVVVFGLGSSHVFTENLETAHVWRQAIRGIMRPIASRRHFSAVWMVVINPSGGQGKAVRMFQERVGPILAEADIAFEVVVSEKLGHITGLARKLDLDKYSAIVIISGDGLIHEVINGLMTRPDWNRAIQTPLGLIPGGSGNALAASVHEACGETFTHDFPKHAALLLTKSIPVPLDLIYLETPSEERYAFLSIGWGIIADIDIESEKFRVLGETRFTVGGLQRLVGLRLYNGTLSYLPADASTPATTALYDDSLSTQSLPKPATDLLVPLSSPVPTSWTVVDGDFVSVYLASTSRLGVSNVGIPWAKLDDGLVYLFWVRGGAPKSAVASFLLNLGSGDHLKSQYVEMAAVRAFRLEPREKDGILTVDGERIQYGPIQGQVLPSLGRVMSRQPTA</sequence>
<dbReference type="InterPro" id="IPR050187">
    <property type="entry name" value="Lipid_Phosphate_FormReg"/>
</dbReference>
<feature type="domain" description="DAGKc" evidence="5">
    <location>
        <begin position="138"/>
        <end position="283"/>
    </location>
</feature>
<dbReference type="GO" id="GO:0046512">
    <property type="term" value="P:sphingosine biosynthetic process"/>
    <property type="evidence" value="ECO:0007669"/>
    <property type="project" value="TreeGrafter"/>
</dbReference>
<evidence type="ECO:0000256" key="1">
    <source>
        <dbReference type="ARBA" id="ARBA00022679"/>
    </source>
</evidence>
<dbReference type="Gene3D" id="2.60.200.40">
    <property type="match status" value="1"/>
</dbReference>
<dbReference type="AlphaFoldDB" id="A0A9X6RKV3"/>
<dbReference type="GO" id="GO:0005524">
    <property type="term" value="F:ATP binding"/>
    <property type="evidence" value="ECO:0007669"/>
    <property type="project" value="UniProtKB-KW"/>
</dbReference>
<dbReference type="SMART" id="SM00046">
    <property type="entry name" value="DAGKc"/>
    <property type="match status" value="1"/>
</dbReference>
<dbReference type="Pfam" id="PF19279">
    <property type="entry name" value="YegS_C"/>
    <property type="match status" value="1"/>
</dbReference>
<evidence type="ECO:0000256" key="3">
    <source>
        <dbReference type="ARBA" id="ARBA00022777"/>
    </source>
</evidence>
<dbReference type="InterPro" id="IPR017438">
    <property type="entry name" value="ATP-NAD_kinase_N"/>
</dbReference>
<dbReference type="GO" id="GO:0001727">
    <property type="term" value="F:lipid kinase activity"/>
    <property type="evidence" value="ECO:0007669"/>
    <property type="project" value="TreeGrafter"/>
</dbReference>
<keyword evidence="4" id="KW-0067">ATP-binding</keyword>
<reference evidence="7" key="1">
    <citation type="submission" date="2017-01" db="EMBL/GenBank/DDBJ databases">
        <title>Comparative genomics of anhydrobiosis in the tardigrade Hypsibius dujardini.</title>
        <authorList>
            <person name="Yoshida Y."/>
            <person name="Koutsovoulos G."/>
            <person name="Laetsch D."/>
            <person name="Stevens L."/>
            <person name="Kumar S."/>
            <person name="Horikawa D."/>
            <person name="Ishino K."/>
            <person name="Komine S."/>
            <person name="Tomita M."/>
            <person name="Blaxter M."/>
            <person name="Arakawa K."/>
        </authorList>
    </citation>
    <scope>NUCLEOTIDE SEQUENCE [LARGE SCALE GENOMIC DNA]</scope>
    <source>
        <strain evidence="7">Z151</strain>
    </source>
</reference>
<organism evidence="6 7">
    <name type="scientific">Hypsibius exemplaris</name>
    <name type="common">Freshwater tardigrade</name>
    <dbReference type="NCBI Taxonomy" id="2072580"/>
    <lineage>
        <taxon>Eukaryota</taxon>
        <taxon>Metazoa</taxon>
        <taxon>Ecdysozoa</taxon>
        <taxon>Tardigrada</taxon>
        <taxon>Eutardigrada</taxon>
        <taxon>Parachela</taxon>
        <taxon>Hypsibioidea</taxon>
        <taxon>Hypsibiidae</taxon>
        <taxon>Hypsibius</taxon>
    </lineage>
</organism>
<comment type="caution">
    <text evidence="6">The sequence shown here is derived from an EMBL/GenBank/DDBJ whole genome shotgun (WGS) entry which is preliminary data.</text>
</comment>
<dbReference type="InterPro" id="IPR016064">
    <property type="entry name" value="NAD/diacylglycerol_kinase_sf"/>
</dbReference>
<evidence type="ECO:0000313" key="6">
    <source>
        <dbReference type="EMBL" id="OWA51096.1"/>
    </source>
</evidence>
<keyword evidence="7" id="KW-1185">Reference proteome</keyword>
<keyword evidence="3 6" id="KW-0418">Kinase</keyword>
<name>A0A9X6RKV3_HYPEX</name>
<gene>
    <name evidence="6" type="ORF">BV898_15595</name>
</gene>
<dbReference type="PANTHER" id="PTHR12358:SF112">
    <property type="entry name" value="LD11247P-RELATED"/>
    <property type="match status" value="1"/>
</dbReference>
<evidence type="ECO:0000259" key="5">
    <source>
        <dbReference type="PROSITE" id="PS50146"/>
    </source>
</evidence>
<dbReference type="GO" id="GO:0016020">
    <property type="term" value="C:membrane"/>
    <property type="evidence" value="ECO:0007669"/>
    <property type="project" value="TreeGrafter"/>
</dbReference>
<dbReference type="Gene3D" id="3.40.50.10330">
    <property type="entry name" value="Probable inorganic polyphosphate/atp-NAD kinase, domain 1"/>
    <property type="match status" value="1"/>
</dbReference>
<dbReference type="PANTHER" id="PTHR12358">
    <property type="entry name" value="SPHINGOSINE KINASE"/>
    <property type="match status" value="1"/>
</dbReference>
<dbReference type="EMBL" id="MTYJ01000214">
    <property type="protein sequence ID" value="OWA51096.1"/>
    <property type="molecule type" value="Genomic_DNA"/>
</dbReference>
<dbReference type="Pfam" id="PF00781">
    <property type="entry name" value="DAGK_cat"/>
    <property type="match status" value="1"/>
</dbReference>
<proteinExistence type="predicted"/>